<keyword evidence="1" id="KW-0602">Photosynthesis</keyword>
<dbReference type="GO" id="GO:0009523">
    <property type="term" value="C:photosystem II"/>
    <property type="evidence" value="ECO:0007669"/>
    <property type="project" value="UniProtKB-KW"/>
</dbReference>
<dbReference type="GO" id="GO:0015979">
    <property type="term" value="P:photosynthesis"/>
    <property type="evidence" value="ECO:0007669"/>
    <property type="project" value="UniProtKB-KW"/>
</dbReference>
<dbReference type="AlphaFoldDB" id="A0A346NM17"/>
<sequence>MKKPLAAFAALALSTCVCAQTAFQAPLVEQSLLLDIAAAKHLVMVGERGHILLSDDGQQFTQAVAPTTATLTATTIVGDNIWAVGHDATILHSADAGKTWQVQLSKPKIERPFLDVHFFDSRHGIAVGAYGMFYRTEDGGEHWRSELHAALLDPYDREYLEQLREEDEDFYNQELGSILPHLNRLSAANGRLYLAGEAGTLAVSDDEGKTWQRFEVDYAGSFFDIAPLDNNTMMAVGLRGNIFVMRTPGEWEYVKTCSTSTLNSIMVLSDTKVAALGNNGMIVTLQRPLPVSEPDPYANPAQCTAAEGIDVTQIKDKAAIVNAITFNNQILAVSANGIKQLNLK</sequence>
<evidence type="ECO:0000256" key="3">
    <source>
        <dbReference type="SAM" id="SignalP"/>
    </source>
</evidence>
<dbReference type="Gene3D" id="2.130.10.10">
    <property type="entry name" value="YVTN repeat-like/Quinoprotein amine dehydrogenase"/>
    <property type="match status" value="1"/>
</dbReference>
<protein>
    <recommendedName>
        <fullName evidence="4">Photosynthesis system II assembly factor Ycf48/Hcf136-like domain-containing protein</fullName>
    </recommendedName>
</protein>
<dbReference type="OrthoDB" id="9813892at2"/>
<dbReference type="SUPFAM" id="SSF110296">
    <property type="entry name" value="Oligoxyloglucan reducing end-specific cellobiohydrolase"/>
    <property type="match status" value="1"/>
</dbReference>
<proteinExistence type="predicted"/>
<evidence type="ECO:0000256" key="2">
    <source>
        <dbReference type="ARBA" id="ARBA00023276"/>
    </source>
</evidence>
<keyword evidence="3" id="KW-0732">Signal</keyword>
<dbReference type="KEGG" id="salm:D0Y50_09455"/>
<dbReference type="EMBL" id="CP031769">
    <property type="protein sequence ID" value="AXR06574.1"/>
    <property type="molecule type" value="Genomic_DNA"/>
</dbReference>
<gene>
    <name evidence="5" type="ORF">D0Y50_09455</name>
</gene>
<dbReference type="CDD" id="cd15482">
    <property type="entry name" value="Sialidase_non-viral"/>
    <property type="match status" value="1"/>
</dbReference>
<evidence type="ECO:0000259" key="4">
    <source>
        <dbReference type="Pfam" id="PF14870"/>
    </source>
</evidence>
<feature type="chain" id="PRO_5016609788" description="Photosynthesis system II assembly factor Ycf48/Hcf136-like domain-containing protein" evidence="3">
    <location>
        <begin position="20"/>
        <end position="344"/>
    </location>
</feature>
<accession>A0A346NM17</accession>
<dbReference type="InterPro" id="IPR015943">
    <property type="entry name" value="WD40/YVTN_repeat-like_dom_sf"/>
</dbReference>
<dbReference type="PANTHER" id="PTHR47199:SF2">
    <property type="entry name" value="PHOTOSYSTEM II STABILITY_ASSEMBLY FACTOR HCF136, CHLOROPLASTIC"/>
    <property type="match status" value="1"/>
</dbReference>
<dbReference type="PANTHER" id="PTHR47199">
    <property type="entry name" value="PHOTOSYSTEM II STABILITY/ASSEMBLY FACTOR HCF136, CHLOROPLASTIC"/>
    <property type="match status" value="1"/>
</dbReference>
<reference evidence="5 6" key="1">
    <citation type="submission" date="2018-08" db="EMBL/GenBank/DDBJ databases">
        <title>Salinimonas sediminis sp. nov., a piezophilic bacterium isolated from a deep-sea sediment sample from the New Britain Trench.</title>
        <authorList>
            <person name="Cao J."/>
        </authorList>
    </citation>
    <scope>NUCLEOTIDE SEQUENCE [LARGE SCALE GENOMIC DNA]</scope>
    <source>
        <strain evidence="5 6">N102</strain>
    </source>
</reference>
<evidence type="ECO:0000313" key="6">
    <source>
        <dbReference type="Proteomes" id="UP000262073"/>
    </source>
</evidence>
<dbReference type="RefSeq" id="WP_117316634.1">
    <property type="nucleotide sequence ID" value="NZ_CP031769.1"/>
</dbReference>
<organism evidence="5 6">
    <name type="scientific">Salinimonas sediminis</name>
    <dbReference type="NCBI Taxonomy" id="2303538"/>
    <lineage>
        <taxon>Bacteria</taxon>
        <taxon>Pseudomonadati</taxon>
        <taxon>Pseudomonadota</taxon>
        <taxon>Gammaproteobacteria</taxon>
        <taxon>Alteromonadales</taxon>
        <taxon>Alteromonadaceae</taxon>
        <taxon>Alteromonas/Salinimonas group</taxon>
        <taxon>Salinimonas</taxon>
    </lineage>
</organism>
<evidence type="ECO:0000313" key="5">
    <source>
        <dbReference type="EMBL" id="AXR06574.1"/>
    </source>
</evidence>
<keyword evidence="2" id="KW-0604">Photosystem II</keyword>
<dbReference type="InterPro" id="IPR028203">
    <property type="entry name" value="PSII_CF48-like_dom"/>
</dbReference>
<feature type="domain" description="Photosynthesis system II assembly factor Ycf48/Hcf136-like" evidence="4">
    <location>
        <begin position="30"/>
        <end position="105"/>
    </location>
</feature>
<feature type="signal peptide" evidence="3">
    <location>
        <begin position="1"/>
        <end position="19"/>
    </location>
</feature>
<dbReference type="Proteomes" id="UP000262073">
    <property type="component" value="Chromosome"/>
</dbReference>
<evidence type="ECO:0000256" key="1">
    <source>
        <dbReference type="ARBA" id="ARBA00022531"/>
    </source>
</evidence>
<dbReference type="Pfam" id="PF14870">
    <property type="entry name" value="PSII_BNR"/>
    <property type="match status" value="1"/>
</dbReference>
<name>A0A346NM17_9ALTE</name>
<keyword evidence="6" id="KW-1185">Reference proteome</keyword>